<keyword evidence="18" id="KW-1185">Reference proteome</keyword>
<evidence type="ECO:0000313" key="17">
    <source>
        <dbReference type="EnsemblMetazoa" id="AFAF013669-PA"/>
    </source>
</evidence>
<dbReference type="GO" id="GO:0044391">
    <property type="term" value="C:ribosomal subunit"/>
    <property type="evidence" value="ECO:0007669"/>
    <property type="project" value="UniProtKB-ARBA"/>
</dbReference>
<dbReference type="SUPFAM" id="SSF47973">
    <property type="entry name" value="Ribosomal protein S7"/>
    <property type="match status" value="1"/>
</dbReference>
<dbReference type="InterPro" id="IPR036823">
    <property type="entry name" value="Ribosomal_uS7_dom_sf"/>
</dbReference>
<keyword evidence="11 15" id="KW-0472">Membrane</keyword>
<evidence type="ECO:0000256" key="2">
    <source>
        <dbReference type="ARBA" id="ARBA00007020"/>
    </source>
</evidence>
<dbReference type="GO" id="GO:0005743">
    <property type="term" value="C:mitochondrial inner membrane"/>
    <property type="evidence" value="ECO:0007669"/>
    <property type="project" value="UniProtKB-SubCell"/>
</dbReference>
<dbReference type="InterPro" id="IPR026571">
    <property type="entry name" value="Tmem186"/>
</dbReference>
<evidence type="ECO:0000256" key="12">
    <source>
        <dbReference type="ARBA" id="ARBA00023274"/>
    </source>
</evidence>
<dbReference type="PANTHER" id="PTHR13603">
    <property type="entry name" value="TRANSMEMBRANE PROTEIN 186"/>
    <property type="match status" value="1"/>
</dbReference>
<dbReference type="CDD" id="cd14870">
    <property type="entry name" value="uS7_Mitochondria_Mammalian"/>
    <property type="match status" value="1"/>
</dbReference>
<dbReference type="EnsemblMetazoa" id="AFAF013669-RA">
    <property type="protein sequence ID" value="AFAF013669-PA"/>
    <property type="gene ID" value="AFAF013669"/>
</dbReference>
<protein>
    <recommendedName>
        <fullName evidence="13">Small ribosomal subunit protein uS7m</fullName>
    </recommendedName>
    <alternativeName>
        <fullName evidence="14">28S ribosomal protein S7, mitochondrial</fullName>
    </alternativeName>
    <alternativeName>
        <fullName evidence="4">Transmembrane protein 186</fullName>
    </alternativeName>
</protein>
<dbReference type="Gene3D" id="1.10.455.10">
    <property type="entry name" value="Ribosomal protein S7 domain"/>
    <property type="match status" value="1"/>
</dbReference>
<dbReference type="PANTHER" id="PTHR13603:SF1">
    <property type="entry name" value="TRANSMEMBRANE PROTEIN 186"/>
    <property type="match status" value="1"/>
</dbReference>
<keyword evidence="8" id="KW-0689">Ribosomal protein</keyword>
<proteinExistence type="inferred from homology"/>
<comment type="subcellular location">
    <subcellularLocation>
        <location evidence="1">Mitochondrion inner membrane</location>
        <topology evidence="1">Multi-pass membrane protein</topology>
    </subcellularLocation>
</comment>
<evidence type="ECO:0000256" key="15">
    <source>
        <dbReference type="SAM" id="Phobius"/>
    </source>
</evidence>
<keyword evidence="9 15" id="KW-1133">Transmembrane helix</keyword>
<reference evidence="17" key="2">
    <citation type="submission" date="2020-05" db="UniProtKB">
        <authorList>
            <consortium name="EnsemblMetazoa"/>
        </authorList>
    </citation>
    <scope>IDENTIFICATION</scope>
    <source>
        <strain evidence="17">FAR1</strain>
    </source>
</reference>
<evidence type="ECO:0000256" key="14">
    <source>
        <dbReference type="ARBA" id="ARBA00041309"/>
    </source>
</evidence>
<evidence type="ECO:0000256" key="9">
    <source>
        <dbReference type="ARBA" id="ARBA00022989"/>
    </source>
</evidence>
<feature type="transmembrane region" description="Helical" evidence="15">
    <location>
        <begin position="92"/>
        <end position="111"/>
    </location>
</feature>
<keyword evidence="6" id="KW-0999">Mitochondrion inner membrane</keyword>
<keyword evidence="7" id="KW-0809">Transit peptide</keyword>
<keyword evidence="10" id="KW-0496">Mitochondrion</keyword>
<dbReference type="EMBL" id="AXCN02000647">
    <property type="status" value="NOT_ANNOTATED_CDS"/>
    <property type="molecule type" value="Genomic_DNA"/>
</dbReference>
<dbReference type="AlphaFoldDB" id="A0A182QND8"/>
<evidence type="ECO:0000256" key="8">
    <source>
        <dbReference type="ARBA" id="ARBA00022980"/>
    </source>
</evidence>
<evidence type="ECO:0000256" key="10">
    <source>
        <dbReference type="ARBA" id="ARBA00023128"/>
    </source>
</evidence>
<dbReference type="InterPro" id="IPR023798">
    <property type="entry name" value="Ribosomal_uS7_dom"/>
</dbReference>
<dbReference type="Pfam" id="PF00177">
    <property type="entry name" value="Ribosomal_S7"/>
    <property type="match status" value="1"/>
</dbReference>
<accession>A0A182QND8</accession>
<comment type="similarity">
    <text evidence="3">Belongs to the universal ribosomal protein uS7 family.</text>
</comment>
<keyword evidence="5 15" id="KW-0812">Transmembrane</keyword>
<evidence type="ECO:0000256" key="1">
    <source>
        <dbReference type="ARBA" id="ARBA00004448"/>
    </source>
</evidence>
<evidence type="ECO:0000256" key="5">
    <source>
        <dbReference type="ARBA" id="ARBA00022692"/>
    </source>
</evidence>
<dbReference type="VEuPathDB" id="VectorBase:AFAF013669"/>
<feature type="transmembrane region" description="Helical" evidence="15">
    <location>
        <begin position="123"/>
        <end position="149"/>
    </location>
</feature>
<evidence type="ECO:0000256" key="13">
    <source>
        <dbReference type="ARBA" id="ARBA00039306"/>
    </source>
</evidence>
<dbReference type="GO" id="GO:0005759">
    <property type="term" value="C:mitochondrial matrix"/>
    <property type="evidence" value="ECO:0007669"/>
    <property type="project" value="UniProtKB-ARBA"/>
</dbReference>
<feature type="domain" description="Small ribosomal subunit protein uS7" evidence="16">
    <location>
        <begin position="286"/>
        <end position="436"/>
    </location>
</feature>
<evidence type="ECO:0000256" key="3">
    <source>
        <dbReference type="ARBA" id="ARBA00007151"/>
    </source>
</evidence>
<evidence type="ECO:0000259" key="16">
    <source>
        <dbReference type="Pfam" id="PF00177"/>
    </source>
</evidence>
<evidence type="ECO:0000313" key="18">
    <source>
        <dbReference type="Proteomes" id="UP000075886"/>
    </source>
</evidence>
<organism evidence="17 18">
    <name type="scientific">Anopheles farauti</name>
    <dbReference type="NCBI Taxonomy" id="69004"/>
    <lineage>
        <taxon>Eukaryota</taxon>
        <taxon>Metazoa</taxon>
        <taxon>Ecdysozoa</taxon>
        <taxon>Arthropoda</taxon>
        <taxon>Hexapoda</taxon>
        <taxon>Insecta</taxon>
        <taxon>Pterygota</taxon>
        <taxon>Neoptera</taxon>
        <taxon>Endopterygota</taxon>
        <taxon>Diptera</taxon>
        <taxon>Nematocera</taxon>
        <taxon>Culicoidea</taxon>
        <taxon>Culicidae</taxon>
        <taxon>Anophelinae</taxon>
        <taxon>Anopheles</taxon>
    </lineage>
</organism>
<evidence type="ECO:0000256" key="6">
    <source>
        <dbReference type="ARBA" id="ARBA00022792"/>
    </source>
</evidence>
<name>A0A182QND8_9DIPT</name>
<dbReference type="Proteomes" id="UP000075886">
    <property type="component" value="Unassembled WGS sequence"/>
</dbReference>
<keyword evidence="12" id="KW-0687">Ribonucleoprotein</keyword>
<evidence type="ECO:0000256" key="11">
    <source>
        <dbReference type="ARBA" id="ARBA00023136"/>
    </source>
</evidence>
<dbReference type="STRING" id="69004.A0A182QND8"/>
<evidence type="ECO:0000256" key="7">
    <source>
        <dbReference type="ARBA" id="ARBA00022946"/>
    </source>
</evidence>
<evidence type="ECO:0000256" key="4">
    <source>
        <dbReference type="ARBA" id="ARBA00014604"/>
    </source>
</evidence>
<comment type="similarity">
    <text evidence="2">Belongs to the TMEM186 family.</text>
</comment>
<reference evidence="18" key="1">
    <citation type="submission" date="2014-01" db="EMBL/GenBank/DDBJ databases">
        <title>The Genome Sequence of Anopheles farauti FAR1 (V2).</title>
        <authorList>
            <consortium name="The Broad Institute Genomics Platform"/>
            <person name="Neafsey D.E."/>
            <person name="Besansky N."/>
            <person name="Howell P."/>
            <person name="Walton C."/>
            <person name="Young S.K."/>
            <person name="Zeng Q."/>
            <person name="Gargeya S."/>
            <person name="Fitzgerald M."/>
            <person name="Haas B."/>
            <person name="Abouelleil A."/>
            <person name="Allen A.W."/>
            <person name="Alvarado L."/>
            <person name="Arachchi H.M."/>
            <person name="Berlin A.M."/>
            <person name="Chapman S.B."/>
            <person name="Gainer-Dewar J."/>
            <person name="Goldberg J."/>
            <person name="Griggs A."/>
            <person name="Gujja S."/>
            <person name="Hansen M."/>
            <person name="Howarth C."/>
            <person name="Imamovic A."/>
            <person name="Ireland A."/>
            <person name="Larimer J."/>
            <person name="McCowan C."/>
            <person name="Murphy C."/>
            <person name="Pearson M."/>
            <person name="Poon T.W."/>
            <person name="Priest M."/>
            <person name="Roberts A."/>
            <person name="Saif S."/>
            <person name="Shea T."/>
            <person name="Sisk P."/>
            <person name="Sykes S."/>
            <person name="Wortman J."/>
            <person name="Nusbaum C."/>
            <person name="Birren B."/>
        </authorList>
    </citation>
    <scope>NUCLEOTIDE SEQUENCE [LARGE SCALE GENOMIC DNA]</scope>
    <source>
        <strain evidence="18">FAR1</strain>
    </source>
</reference>
<dbReference type="FunFam" id="1.10.455.10:FF:000004">
    <property type="entry name" value="28S ribosomal protein S7, mitochondrial"/>
    <property type="match status" value="1"/>
</dbReference>
<sequence length="444" mass="50951">MLRTCRFLKSLSYTRGGVISSLTHHRWQPALLQSNIKRSSQVGTLVRHCSSKSALAQQPAETKEQDDATTNWNTIYHFPSIMLTASLKRLKFYPMLCTGIAVPLSIGLGYFDVWSMSTAEVVGAIGFTTTLTLSLFGLITDNLIGFVYCDDRLSKVKISFLDSKGKRQNRIYSVDELVSRTELPKSFLKLYFPVKNHENSDVYKLVHQYGEIYDVHAFNKIFGHEVVTKHTASQCIVPAARMSQYGPHFIEPIVSKEKIDELQKTGDLSKISHVPIKAALSNQNCSVFYDPLVAQFTNYVMKQGNKQLARELVEKGFENIKRLQLERYHLAESEEEKAKIELNPRKLLHQAVENCRPLLQLTPIKRGGVRYQVPVPITEKRSYFLAMKWMLEAVREKERTVHFPEKMAWEILDAAANQGKVVKRKHELHRQCEANRAYAHYRWS</sequence>